<accession>A0A0F9PKZ1</accession>
<sequence>MNNVRRGRYELRRRRKGALERLLDVSEPDKRQQEEIETLQKRIG</sequence>
<proteinExistence type="predicted"/>
<evidence type="ECO:0000313" key="1">
    <source>
        <dbReference type="EMBL" id="KKN25202.1"/>
    </source>
</evidence>
<dbReference type="AlphaFoldDB" id="A0A0F9PKZ1"/>
<name>A0A0F9PKZ1_9ZZZZ</name>
<dbReference type="EMBL" id="LAZR01002821">
    <property type="protein sequence ID" value="KKN25202.1"/>
    <property type="molecule type" value="Genomic_DNA"/>
</dbReference>
<protein>
    <submittedName>
        <fullName evidence="1">Uncharacterized protein</fullName>
    </submittedName>
</protein>
<organism evidence="1">
    <name type="scientific">marine sediment metagenome</name>
    <dbReference type="NCBI Taxonomy" id="412755"/>
    <lineage>
        <taxon>unclassified sequences</taxon>
        <taxon>metagenomes</taxon>
        <taxon>ecological metagenomes</taxon>
    </lineage>
</organism>
<reference evidence="1" key="1">
    <citation type="journal article" date="2015" name="Nature">
        <title>Complex archaea that bridge the gap between prokaryotes and eukaryotes.</title>
        <authorList>
            <person name="Spang A."/>
            <person name="Saw J.H."/>
            <person name="Jorgensen S.L."/>
            <person name="Zaremba-Niedzwiedzka K."/>
            <person name="Martijn J."/>
            <person name="Lind A.E."/>
            <person name="van Eijk R."/>
            <person name="Schleper C."/>
            <person name="Guy L."/>
            <person name="Ettema T.J."/>
        </authorList>
    </citation>
    <scope>NUCLEOTIDE SEQUENCE</scope>
</reference>
<comment type="caution">
    <text evidence="1">The sequence shown here is derived from an EMBL/GenBank/DDBJ whole genome shotgun (WGS) entry which is preliminary data.</text>
</comment>
<gene>
    <name evidence="1" type="ORF">LCGC14_0887280</name>
</gene>